<accession>A0A8J2Y6I3</accession>
<gene>
    <name evidence="5" type="ORF">GCM10011312_02880</name>
</gene>
<dbReference type="PIRSF" id="PIRSF037663">
    <property type="entry name" value="Acetyltransf_GNAT_prd"/>
    <property type="match status" value="1"/>
</dbReference>
<sequence length="159" mass="18525">MNYKIRESKKEDMPQVLDLIKELATFEREPEAVVVTVEELEKEGFGEHPLFKCFVAEVDDEIVGMALVYFRFSTWKGRTIHLEDLIVKEKMRGSGLGSALYQEVLKYAKSQGVKRVEWVVLDWNEGAIKFYERSGAKILKDWRTVHMDEQGITNFIDFN</sequence>
<evidence type="ECO:0000259" key="4">
    <source>
        <dbReference type="PROSITE" id="PS51186"/>
    </source>
</evidence>
<evidence type="ECO:0000256" key="3">
    <source>
        <dbReference type="ARBA" id="ARBA00023315"/>
    </source>
</evidence>
<reference evidence="5" key="2">
    <citation type="submission" date="2020-09" db="EMBL/GenBank/DDBJ databases">
        <authorList>
            <person name="Sun Q."/>
            <person name="Zhou Y."/>
        </authorList>
    </citation>
    <scope>NUCLEOTIDE SEQUENCE</scope>
    <source>
        <strain evidence="5">CGMCC 1.12924</strain>
    </source>
</reference>
<comment type="caution">
    <text evidence="5">The sequence shown here is derived from an EMBL/GenBank/DDBJ whole genome shotgun (WGS) entry which is preliminary data.</text>
</comment>
<dbReference type="InterPro" id="IPR000182">
    <property type="entry name" value="GNAT_dom"/>
</dbReference>
<dbReference type="GO" id="GO:0008080">
    <property type="term" value="F:N-acetyltransferase activity"/>
    <property type="evidence" value="ECO:0007669"/>
    <property type="project" value="UniProtKB-ARBA"/>
</dbReference>
<dbReference type="InterPro" id="IPR016181">
    <property type="entry name" value="Acyl_CoA_acyltransferase"/>
</dbReference>
<organism evidence="5 6">
    <name type="scientific">Planktosalinus lacus</name>
    <dbReference type="NCBI Taxonomy" id="1526573"/>
    <lineage>
        <taxon>Bacteria</taxon>
        <taxon>Pseudomonadati</taxon>
        <taxon>Bacteroidota</taxon>
        <taxon>Flavobacteriia</taxon>
        <taxon>Flavobacteriales</taxon>
        <taxon>Flavobacteriaceae</taxon>
        <taxon>Planktosalinus</taxon>
    </lineage>
</organism>
<feature type="domain" description="N-acetyltransferase" evidence="4">
    <location>
        <begin position="3"/>
        <end position="159"/>
    </location>
</feature>
<dbReference type="AlphaFoldDB" id="A0A8J2Y6I3"/>
<dbReference type="Gene3D" id="3.40.630.30">
    <property type="match status" value="1"/>
</dbReference>
<dbReference type="PROSITE" id="PS51186">
    <property type="entry name" value="GNAT"/>
    <property type="match status" value="1"/>
</dbReference>
<dbReference type="PANTHER" id="PTHR10545">
    <property type="entry name" value="DIAMINE N-ACETYLTRANSFERASE"/>
    <property type="match status" value="1"/>
</dbReference>
<reference evidence="5" key="1">
    <citation type="journal article" date="2014" name="Int. J. Syst. Evol. Microbiol.">
        <title>Complete genome sequence of Corynebacterium casei LMG S-19264T (=DSM 44701T), isolated from a smear-ripened cheese.</title>
        <authorList>
            <consortium name="US DOE Joint Genome Institute (JGI-PGF)"/>
            <person name="Walter F."/>
            <person name="Albersmeier A."/>
            <person name="Kalinowski J."/>
            <person name="Ruckert C."/>
        </authorList>
    </citation>
    <scope>NUCLEOTIDE SEQUENCE</scope>
    <source>
        <strain evidence="5">CGMCC 1.12924</strain>
    </source>
</reference>
<name>A0A8J2Y6I3_9FLAO</name>
<protein>
    <submittedName>
        <fullName evidence="5">N-acetyltransferase</fullName>
    </submittedName>
</protein>
<dbReference type="EMBL" id="BMGK01000001">
    <property type="protein sequence ID" value="GGD81955.1"/>
    <property type="molecule type" value="Genomic_DNA"/>
</dbReference>
<keyword evidence="3" id="KW-0012">Acyltransferase</keyword>
<evidence type="ECO:0000313" key="6">
    <source>
        <dbReference type="Proteomes" id="UP000652231"/>
    </source>
</evidence>
<dbReference type="Pfam" id="PF00583">
    <property type="entry name" value="Acetyltransf_1"/>
    <property type="match status" value="1"/>
</dbReference>
<evidence type="ECO:0000256" key="1">
    <source>
        <dbReference type="ARBA" id="ARBA00008694"/>
    </source>
</evidence>
<dbReference type="Proteomes" id="UP000652231">
    <property type="component" value="Unassembled WGS sequence"/>
</dbReference>
<keyword evidence="6" id="KW-1185">Reference proteome</keyword>
<evidence type="ECO:0000256" key="2">
    <source>
        <dbReference type="ARBA" id="ARBA00022679"/>
    </source>
</evidence>
<keyword evidence="2" id="KW-0808">Transferase</keyword>
<evidence type="ECO:0000313" key="5">
    <source>
        <dbReference type="EMBL" id="GGD81955.1"/>
    </source>
</evidence>
<dbReference type="RefSeq" id="WP_188438736.1">
    <property type="nucleotide sequence ID" value="NZ_BMGK01000001.1"/>
</dbReference>
<dbReference type="FunFam" id="3.40.630.30:FF:000064">
    <property type="entry name" value="GNAT family acetyltransferase"/>
    <property type="match status" value="1"/>
</dbReference>
<proteinExistence type="inferred from homology"/>
<dbReference type="InterPro" id="IPR051016">
    <property type="entry name" value="Diverse_Substrate_AcTransf"/>
</dbReference>
<dbReference type="SUPFAM" id="SSF55729">
    <property type="entry name" value="Acyl-CoA N-acyltransferases (Nat)"/>
    <property type="match status" value="1"/>
</dbReference>
<dbReference type="InterPro" id="IPR017255">
    <property type="entry name" value="AcTrfase_GNAT_prd"/>
</dbReference>
<dbReference type="PANTHER" id="PTHR10545:SF29">
    <property type="entry name" value="GH14572P-RELATED"/>
    <property type="match status" value="1"/>
</dbReference>
<dbReference type="CDD" id="cd04301">
    <property type="entry name" value="NAT_SF"/>
    <property type="match status" value="1"/>
</dbReference>
<comment type="similarity">
    <text evidence="1">Belongs to the acetyltransferase family.</text>
</comment>